<evidence type="ECO:0000313" key="3">
    <source>
        <dbReference type="Proteomes" id="UP001250791"/>
    </source>
</evidence>
<protein>
    <submittedName>
        <fullName evidence="2">Uncharacterized protein</fullName>
    </submittedName>
</protein>
<keyword evidence="3" id="KW-1185">Reference proteome</keyword>
<evidence type="ECO:0000256" key="1">
    <source>
        <dbReference type="SAM" id="MobiDB-lite"/>
    </source>
</evidence>
<accession>A0ABU1STA9</accession>
<organism evidence="2 3">
    <name type="scientific">Rhizobium miluonense</name>
    <dbReference type="NCBI Taxonomy" id="411945"/>
    <lineage>
        <taxon>Bacteria</taxon>
        <taxon>Pseudomonadati</taxon>
        <taxon>Pseudomonadota</taxon>
        <taxon>Alphaproteobacteria</taxon>
        <taxon>Hyphomicrobiales</taxon>
        <taxon>Rhizobiaceae</taxon>
        <taxon>Rhizobium/Agrobacterium group</taxon>
        <taxon>Rhizobium</taxon>
    </lineage>
</organism>
<comment type="caution">
    <text evidence="2">The sequence shown here is derived from an EMBL/GenBank/DDBJ whole genome shotgun (WGS) entry which is preliminary data.</text>
</comment>
<dbReference type="Proteomes" id="UP001250791">
    <property type="component" value="Unassembled WGS sequence"/>
</dbReference>
<feature type="compositionally biased region" description="Basic and acidic residues" evidence="1">
    <location>
        <begin position="1"/>
        <end position="23"/>
    </location>
</feature>
<gene>
    <name evidence="2" type="ORF">J2W52_003845</name>
</gene>
<feature type="region of interest" description="Disordered" evidence="1">
    <location>
        <begin position="1"/>
        <end position="24"/>
    </location>
</feature>
<evidence type="ECO:0000313" key="2">
    <source>
        <dbReference type="EMBL" id="MDR6902212.1"/>
    </source>
</evidence>
<name>A0ABU1STA9_9HYPH</name>
<reference evidence="2 3" key="1">
    <citation type="submission" date="2023-07" db="EMBL/GenBank/DDBJ databases">
        <title>Sorghum-associated microbial communities from plants grown in Nebraska, USA.</title>
        <authorList>
            <person name="Schachtman D."/>
        </authorList>
    </citation>
    <scope>NUCLEOTIDE SEQUENCE [LARGE SCALE GENOMIC DNA]</scope>
    <source>
        <strain evidence="2 3">3199</strain>
    </source>
</reference>
<proteinExistence type="predicted"/>
<dbReference type="EMBL" id="JAVDUP010000005">
    <property type="protein sequence ID" value="MDR6902212.1"/>
    <property type="molecule type" value="Genomic_DNA"/>
</dbReference>
<sequence length="357" mass="39073">MTGHDYRRADGGRDANGLRRRGDGPVQLSDNAIGDFCEILGRKAFVNDGELVAANARHHIGLGDRACKPAPCHFETIIPSLMSESIVHGFEAVEIHEKERSAGSALGCAYFIEKRFESGAGRQPGEHVVLGQLTKLLDHRLLGGNILLHPENSGRSSVREFDAGGYSDPSPIASCGNDLSIQAEALARANCLLAHLIETLSNLGSIEFKDLIPRQRRLRRKIKELVDHIRPAERLVGKTAFPYPDTSGLERSIKQFTQMHELARGDCLRIEYSISIAGHWGPHQLIKRTSPALSPVIFPSGMITWIVCILVSKCKSAAMIIDINNPILRAASMKQRISGVCENESQGQEGCLPQTGY</sequence>